<reference evidence="2 3" key="1">
    <citation type="submission" date="2024-08" db="EMBL/GenBank/DDBJ databases">
        <authorList>
            <person name="Lu H."/>
        </authorList>
    </citation>
    <scope>NUCLEOTIDE SEQUENCE [LARGE SCALE GENOMIC DNA]</scope>
    <source>
        <strain evidence="2 3">BYS180W</strain>
    </source>
</reference>
<protein>
    <submittedName>
        <fullName evidence="2">Contact-dependent growth inhibition system immunity protein</fullName>
    </submittedName>
</protein>
<organism evidence="2 3">
    <name type="scientific">Roseateles rivi</name>
    <dbReference type="NCBI Taxonomy" id="3299028"/>
    <lineage>
        <taxon>Bacteria</taxon>
        <taxon>Pseudomonadati</taxon>
        <taxon>Pseudomonadota</taxon>
        <taxon>Betaproteobacteria</taxon>
        <taxon>Burkholderiales</taxon>
        <taxon>Sphaerotilaceae</taxon>
        <taxon>Roseateles</taxon>
    </lineage>
</organism>
<name>A0ABW7FRC6_9BURK</name>
<dbReference type="EMBL" id="JBIGHZ010000001">
    <property type="protein sequence ID" value="MFG6446800.1"/>
    <property type="molecule type" value="Genomic_DNA"/>
</dbReference>
<accession>A0ABW7FRC6</accession>
<dbReference type="Pfam" id="PF18593">
    <property type="entry name" value="CdiI_2"/>
    <property type="match status" value="1"/>
</dbReference>
<dbReference type="InterPro" id="IPR041129">
    <property type="entry name" value="CdiI_2"/>
</dbReference>
<sequence>MTTNHYPELSDILGSYFHQDWAAEFQTDDAALQTIVAGESPARLKSAAAELDLLLRKGLAQDALRTVITIELGCFFEPHSRNLSWEEWLSHVKRKFEEGC</sequence>
<proteinExistence type="predicted"/>
<feature type="domain" description="CdiI immunity protein" evidence="1">
    <location>
        <begin position="5"/>
        <end position="95"/>
    </location>
</feature>
<evidence type="ECO:0000259" key="1">
    <source>
        <dbReference type="Pfam" id="PF18593"/>
    </source>
</evidence>
<comment type="caution">
    <text evidence="2">The sequence shown here is derived from an EMBL/GenBank/DDBJ whole genome shotgun (WGS) entry which is preliminary data.</text>
</comment>
<evidence type="ECO:0000313" key="2">
    <source>
        <dbReference type="EMBL" id="MFG6446800.1"/>
    </source>
</evidence>
<dbReference type="CDD" id="cd20687">
    <property type="entry name" value="CdiI_Ykris-like"/>
    <property type="match status" value="1"/>
</dbReference>
<gene>
    <name evidence="2" type="ORF">ACG0Z6_00940</name>
</gene>
<dbReference type="RefSeq" id="WP_394457936.1">
    <property type="nucleotide sequence ID" value="NZ_JBIGHZ010000001.1"/>
</dbReference>
<evidence type="ECO:0000313" key="3">
    <source>
        <dbReference type="Proteomes" id="UP001606099"/>
    </source>
</evidence>
<dbReference type="Proteomes" id="UP001606099">
    <property type="component" value="Unassembled WGS sequence"/>
</dbReference>
<keyword evidence="3" id="KW-1185">Reference proteome</keyword>